<keyword evidence="1" id="KW-1133">Transmembrane helix</keyword>
<keyword evidence="1" id="KW-0812">Transmembrane</keyword>
<name>A0AAW6Q7E1_9PAST</name>
<dbReference type="EMBL" id="JARQTW010000002">
    <property type="protein sequence ID" value="MDG2949233.1"/>
    <property type="molecule type" value="Genomic_DNA"/>
</dbReference>
<reference evidence="2" key="1">
    <citation type="submission" date="2023-03" db="EMBL/GenBank/DDBJ databases">
        <title>Classification of Bisgaard taxon 6 and taxon 10 as Exercitatus varius gen. nov., spec. nov.</title>
        <authorList>
            <person name="Christensen H."/>
        </authorList>
    </citation>
    <scope>NUCLEOTIDE SEQUENCE</scope>
    <source>
        <strain evidence="2">86116</strain>
    </source>
</reference>
<proteinExistence type="predicted"/>
<protein>
    <submittedName>
        <fullName evidence="2">DUF5374 domain-containing protein</fullName>
    </submittedName>
</protein>
<dbReference type="Proteomes" id="UP001214976">
    <property type="component" value="Unassembled WGS sequence"/>
</dbReference>
<dbReference type="RefSeq" id="WP_317476529.1">
    <property type="nucleotide sequence ID" value="NZ_JARQTW010000002.1"/>
</dbReference>
<gene>
    <name evidence="2" type="ORF">P7M15_01655</name>
</gene>
<evidence type="ECO:0000313" key="2">
    <source>
        <dbReference type="EMBL" id="MDG2949233.1"/>
    </source>
</evidence>
<evidence type="ECO:0000256" key="1">
    <source>
        <dbReference type="SAM" id="Phobius"/>
    </source>
</evidence>
<accession>A0AAW6Q7E1</accession>
<dbReference type="AlphaFoldDB" id="A0AAW6Q7E1"/>
<dbReference type="InterPro" id="IPR020511">
    <property type="entry name" value="Uncharacterised_HI0941"/>
</dbReference>
<keyword evidence="1" id="KW-0472">Membrane</keyword>
<dbReference type="Pfam" id="PF17344">
    <property type="entry name" value="DUF5374"/>
    <property type="match status" value="1"/>
</dbReference>
<organism evidence="2 3">
    <name type="scientific">Exercitatus varius</name>
    <dbReference type="NCBI Taxonomy" id="67857"/>
    <lineage>
        <taxon>Bacteria</taxon>
        <taxon>Pseudomonadati</taxon>
        <taxon>Pseudomonadota</taxon>
        <taxon>Gammaproteobacteria</taxon>
        <taxon>Pasteurellales</taxon>
        <taxon>Pasteurellaceae</taxon>
        <taxon>Exercitatus</taxon>
    </lineage>
</organism>
<sequence>MILPLNHYRGMSLLTLLISLTLFSGIFISVNQWAGYQRKTAVETYQRYQAIQIAENQKQRRFLRLPCETVVVQNRLRFSVQCTDEHVIVRYPAGELHL</sequence>
<feature type="transmembrane region" description="Helical" evidence="1">
    <location>
        <begin position="12"/>
        <end position="30"/>
    </location>
</feature>
<evidence type="ECO:0000313" key="3">
    <source>
        <dbReference type="Proteomes" id="UP001214976"/>
    </source>
</evidence>
<comment type="caution">
    <text evidence="2">The sequence shown here is derived from an EMBL/GenBank/DDBJ whole genome shotgun (WGS) entry which is preliminary data.</text>
</comment>